<name>A0A2W5T4B0_9BACT</name>
<evidence type="ECO:0000313" key="2">
    <source>
        <dbReference type="EMBL" id="PZR06986.1"/>
    </source>
</evidence>
<evidence type="ECO:0000313" key="3">
    <source>
        <dbReference type="Proteomes" id="UP000249061"/>
    </source>
</evidence>
<accession>A0A2W5T4B0</accession>
<dbReference type="AlphaFoldDB" id="A0A2W5T4B0"/>
<evidence type="ECO:0000256" key="1">
    <source>
        <dbReference type="SAM" id="MobiDB-lite"/>
    </source>
</evidence>
<gene>
    <name evidence="2" type="ORF">DI536_29400</name>
</gene>
<feature type="compositionally biased region" description="Pro residues" evidence="1">
    <location>
        <begin position="20"/>
        <end position="40"/>
    </location>
</feature>
<dbReference type="Proteomes" id="UP000249061">
    <property type="component" value="Unassembled WGS sequence"/>
</dbReference>
<reference evidence="2 3" key="1">
    <citation type="submission" date="2017-08" db="EMBL/GenBank/DDBJ databases">
        <title>Infants hospitalized years apart are colonized by the same room-sourced microbial strains.</title>
        <authorList>
            <person name="Brooks B."/>
            <person name="Olm M.R."/>
            <person name="Firek B.A."/>
            <person name="Baker R."/>
            <person name="Thomas B.C."/>
            <person name="Morowitz M.J."/>
            <person name="Banfield J.F."/>
        </authorList>
    </citation>
    <scope>NUCLEOTIDE SEQUENCE [LARGE SCALE GENOMIC DNA]</scope>
    <source>
        <strain evidence="2">S2_003_000_R2_14</strain>
    </source>
</reference>
<organism evidence="2 3">
    <name type="scientific">Archangium gephyra</name>
    <dbReference type="NCBI Taxonomy" id="48"/>
    <lineage>
        <taxon>Bacteria</taxon>
        <taxon>Pseudomonadati</taxon>
        <taxon>Myxococcota</taxon>
        <taxon>Myxococcia</taxon>
        <taxon>Myxococcales</taxon>
        <taxon>Cystobacterineae</taxon>
        <taxon>Archangiaceae</taxon>
        <taxon>Archangium</taxon>
    </lineage>
</organism>
<protein>
    <submittedName>
        <fullName evidence="2">Uncharacterized protein</fullName>
    </submittedName>
</protein>
<proteinExistence type="predicted"/>
<feature type="region of interest" description="Disordered" evidence="1">
    <location>
        <begin position="20"/>
        <end position="43"/>
    </location>
</feature>
<sequence length="191" mass="21048">MPASVMTPVPPPVAVPPPVSPPPVAEPPPVALPPPVPPSTHAPSTQVAFTLHILQALPSMPHTLCTLPLKQAPSLSQQPGQFDAEQSTFIGLQPTIDRLSNTHIHFVFMRDVLLNARTFQPLASSSLHAPRSLGGCGDVFPLLQQDGDPRRLERVSDAGRHFEVRRLRRRERRQTLRAQRHVGDERRRARG</sequence>
<dbReference type="EMBL" id="QFQP01000035">
    <property type="protein sequence ID" value="PZR06986.1"/>
    <property type="molecule type" value="Genomic_DNA"/>
</dbReference>
<comment type="caution">
    <text evidence="2">The sequence shown here is derived from an EMBL/GenBank/DDBJ whole genome shotgun (WGS) entry which is preliminary data.</text>
</comment>